<dbReference type="SUPFAM" id="SSF48065">
    <property type="entry name" value="DBL homology domain (DH-domain)"/>
    <property type="match status" value="1"/>
</dbReference>
<dbReference type="InterPro" id="IPR002219">
    <property type="entry name" value="PKC_DAG/PE"/>
</dbReference>
<dbReference type="SMART" id="SM00252">
    <property type="entry name" value="SH2"/>
    <property type="match status" value="1"/>
</dbReference>
<dbReference type="InterPro" id="IPR001331">
    <property type="entry name" value="GDS_CDC24_CS"/>
</dbReference>
<evidence type="ECO:0000313" key="14">
    <source>
        <dbReference type="Proteomes" id="UP000308267"/>
    </source>
</evidence>
<dbReference type="CDD" id="cd21201">
    <property type="entry name" value="CH_VAV"/>
    <property type="match status" value="1"/>
</dbReference>
<dbReference type="Gene3D" id="3.30.60.20">
    <property type="match status" value="1"/>
</dbReference>
<evidence type="ECO:0000256" key="4">
    <source>
        <dbReference type="ARBA" id="ARBA00022999"/>
    </source>
</evidence>
<dbReference type="Pfam" id="PF22697">
    <property type="entry name" value="SOS1_NGEF_PH"/>
    <property type="match status" value="1"/>
</dbReference>
<dbReference type="InterPro" id="IPR035899">
    <property type="entry name" value="DBL_dom_sf"/>
</dbReference>
<dbReference type="GO" id="GO:0016477">
    <property type="term" value="P:cell migration"/>
    <property type="evidence" value="ECO:0007669"/>
    <property type="project" value="TreeGrafter"/>
</dbReference>
<dbReference type="Gene3D" id="3.30.505.10">
    <property type="entry name" value="SH2 domain"/>
    <property type="match status" value="1"/>
</dbReference>
<dbReference type="AlphaFoldDB" id="A0A4S2M509"/>
<evidence type="ECO:0000256" key="2">
    <source>
        <dbReference type="ARBA" id="ARBA00022658"/>
    </source>
</evidence>
<dbReference type="SUPFAM" id="SSF50729">
    <property type="entry name" value="PH domain-like"/>
    <property type="match status" value="1"/>
</dbReference>
<dbReference type="OrthoDB" id="5340910at2759"/>
<feature type="domain" description="PH" evidence="9">
    <location>
        <begin position="418"/>
        <end position="522"/>
    </location>
</feature>
<dbReference type="Pfam" id="PF14604">
    <property type="entry name" value="SH3_9"/>
    <property type="match status" value="1"/>
</dbReference>
<dbReference type="PROSITE" id="PS50021">
    <property type="entry name" value="CH"/>
    <property type="match status" value="1"/>
</dbReference>
<dbReference type="Gene3D" id="2.30.29.30">
    <property type="entry name" value="Pleckstrin-homology domain (PH domain)/Phosphotyrosine-binding domain (PTB)"/>
    <property type="match status" value="1"/>
</dbReference>
<dbReference type="InterPro" id="IPR001715">
    <property type="entry name" value="CH_dom"/>
</dbReference>
<dbReference type="SUPFAM" id="SSF50044">
    <property type="entry name" value="SH3-domain"/>
    <property type="match status" value="2"/>
</dbReference>
<comment type="caution">
    <text evidence="13">The sequence shown here is derived from an EMBL/GenBank/DDBJ whole genome shotgun (WGS) entry which is preliminary data.</text>
</comment>
<keyword evidence="3" id="KW-0862">Zinc</keyword>
<dbReference type="InterPro" id="IPR000980">
    <property type="entry name" value="SH2"/>
</dbReference>
<dbReference type="InterPro" id="IPR011993">
    <property type="entry name" value="PH-like_dom_sf"/>
</dbReference>
<dbReference type="PROSITE" id="PS50001">
    <property type="entry name" value="SH2"/>
    <property type="match status" value="1"/>
</dbReference>
<dbReference type="InterPro" id="IPR036860">
    <property type="entry name" value="SH2_dom_sf"/>
</dbReference>
<feature type="domain" description="Phorbol-ester/DAG-type" evidence="12">
    <location>
        <begin position="533"/>
        <end position="575"/>
    </location>
</feature>
<dbReference type="PRINTS" id="PR00401">
    <property type="entry name" value="SH2DOMAIN"/>
</dbReference>
<reference evidence="13 14" key="1">
    <citation type="journal article" date="2019" name="BMC Genomics">
        <title>New insights from Opisthorchis felineus genome: update on genomics of the epidemiologically important liver flukes.</title>
        <authorList>
            <person name="Ershov N.I."/>
            <person name="Mordvinov V.A."/>
            <person name="Prokhortchouk E.B."/>
            <person name="Pakharukova M.Y."/>
            <person name="Gunbin K.V."/>
            <person name="Ustyantsev K."/>
            <person name="Genaev M.A."/>
            <person name="Blinov A.G."/>
            <person name="Mazur A."/>
            <person name="Boulygina E."/>
            <person name="Tsygankova S."/>
            <person name="Khrameeva E."/>
            <person name="Chekanov N."/>
            <person name="Fan G."/>
            <person name="Xiao A."/>
            <person name="Zhang H."/>
            <person name="Xu X."/>
            <person name="Yang H."/>
            <person name="Solovyev V."/>
            <person name="Lee S.M."/>
            <person name="Liu X."/>
            <person name="Afonnikov D.A."/>
            <person name="Skryabin K.G."/>
        </authorList>
    </citation>
    <scope>NUCLEOTIDE SEQUENCE [LARGE SCALE GENOMIC DNA]</scope>
    <source>
        <strain evidence="13">AK-0245</strain>
        <tissue evidence="13">Whole organism</tissue>
    </source>
</reference>
<dbReference type="PROSITE" id="PS50081">
    <property type="entry name" value="ZF_DAG_PE_2"/>
    <property type="match status" value="1"/>
</dbReference>
<keyword evidence="3" id="KW-0863">Zinc-finger</keyword>
<dbReference type="Gene3D" id="2.30.30.40">
    <property type="entry name" value="SH3 Domains"/>
    <property type="match status" value="2"/>
</dbReference>
<evidence type="ECO:0000259" key="7">
    <source>
        <dbReference type="PROSITE" id="PS50001"/>
    </source>
</evidence>
<dbReference type="InterPro" id="IPR055251">
    <property type="entry name" value="SOS1_NGEF_PH"/>
</dbReference>
<dbReference type="Pfam" id="PF00017">
    <property type="entry name" value="SH2"/>
    <property type="match status" value="1"/>
</dbReference>
<keyword evidence="14" id="KW-1185">Reference proteome</keyword>
<keyword evidence="1 6" id="KW-0728">SH3 domain</keyword>
<dbReference type="InterPro" id="IPR036028">
    <property type="entry name" value="SH3-like_dom_sf"/>
</dbReference>
<feature type="domain" description="SH3" evidence="8">
    <location>
        <begin position="998"/>
        <end position="1060"/>
    </location>
</feature>
<dbReference type="Pfam" id="PF00621">
    <property type="entry name" value="RhoGEF"/>
    <property type="match status" value="1"/>
</dbReference>
<protein>
    <recommendedName>
        <fullName evidence="15">Guanine nucleotide exchange factor VAV2</fullName>
    </recommendedName>
</protein>
<dbReference type="CDD" id="cd20810">
    <property type="entry name" value="C1_VAV"/>
    <property type="match status" value="1"/>
</dbReference>
<dbReference type="PANTHER" id="PTHR45818">
    <property type="entry name" value="PROTEIN VAV"/>
    <property type="match status" value="1"/>
</dbReference>
<dbReference type="EMBL" id="SJOL01004778">
    <property type="protein sequence ID" value="TGZ71236.1"/>
    <property type="molecule type" value="Genomic_DNA"/>
</dbReference>
<evidence type="ECO:0000256" key="1">
    <source>
        <dbReference type="ARBA" id="ARBA00022443"/>
    </source>
</evidence>
<dbReference type="Proteomes" id="UP000308267">
    <property type="component" value="Unassembled WGS sequence"/>
</dbReference>
<dbReference type="PROSITE" id="PS00741">
    <property type="entry name" value="DH_1"/>
    <property type="match status" value="1"/>
</dbReference>
<accession>A0A4S2M509</accession>
<dbReference type="SMART" id="SM00325">
    <property type="entry name" value="RhoGEF"/>
    <property type="match status" value="1"/>
</dbReference>
<dbReference type="SUPFAM" id="SSF47576">
    <property type="entry name" value="Calponin-homology domain, CH-domain"/>
    <property type="match status" value="1"/>
</dbReference>
<dbReference type="InterPro" id="IPR000219">
    <property type="entry name" value="DH_dom"/>
</dbReference>
<dbReference type="SUPFAM" id="SSF55550">
    <property type="entry name" value="SH2 domain"/>
    <property type="match status" value="1"/>
</dbReference>
<dbReference type="SMART" id="SM00033">
    <property type="entry name" value="CH"/>
    <property type="match status" value="1"/>
</dbReference>
<dbReference type="Gene3D" id="1.20.900.10">
    <property type="entry name" value="Dbl homology (DH) domain"/>
    <property type="match status" value="1"/>
</dbReference>
<dbReference type="InterPro" id="IPR001849">
    <property type="entry name" value="PH_domain"/>
</dbReference>
<dbReference type="Pfam" id="PF00307">
    <property type="entry name" value="CH"/>
    <property type="match status" value="1"/>
</dbReference>
<dbReference type="InterPro" id="IPR001452">
    <property type="entry name" value="SH3_domain"/>
</dbReference>
<evidence type="ECO:0000256" key="3">
    <source>
        <dbReference type="ARBA" id="ARBA00022771"/>
    </source>
</evidence>
<evidence type="ECO:0000259" key="8">
    <source>
        <dbReference type="PROSITE" id="PS50002"/>
    </source>
</evidence>
<dbReference type="GO" id="GO:0008270">
    <property type="term" value="F:zinc ion binding"/>
    <property type="evidence" value="ECO:0007669"/>
    <property type="project" value="UniProtKB-KW"/>
</dbReference>
<dbReference type="PANTHER" id="PTHR45818:SF3">
    <property type="entry name" value="PROTEIN VAV"/>
    <property type="match status" value="1"/>
</dbReference>
<dbReference type="PROSITE" id="PS50010">
    <property type="entry name" value="DH_2"/>
    <property type="match status" value="1"/>
</dbReference>
<dbReference type="Pfam" id="PF00018">
    <property type="entry name" value="SH3_1"/>
    <property type="match status" value="1"/>
</dbReference>
<dbReference type="SMART" id="SM00326">
    <property type="entry name" value="SH3"/>
    <property type="match status" value="2"/>
</dbReference>
<name>A0A4S2M509_OPIFE</name>
<dbReference type="SMART" id="SM00109">
    <property type="entry name" value="C1"/>
    <property type="match status" value="1"/>
</dbReference>
<evidence type="ECO:0000259" key="10">
    <source>
        <dbReference type="PROSITE" id="PS50010"/>
    </source>
</evidence>
<feature type="domain" description="SH2" evidence="7">
    <location>
        <begin position="891"/>
        <end position="992"/>
    </location>
</feature>
<gene>
    <name evidence="13" type="ORF">CRM22_002751</name>
</gene>
<dbReference type="PROSITE" id="PS50003">
    <property type="entry name" value="PH_DOMAIN"/>
    <property type="match status" value="1"/>
</dbReference>
<sequence length="1062" mass="119874">MEDEDDWRQCAEWLNRCQILPDDHPSLGPEGNAIHLVQALMDGVALCRVLDILSQHQLDVRSMKDFSPTPQNSQFLCCQNIRLFTQLCEKEFGIPKSYLVQPNDIYQAKNFGKAIALLSKLSLSDRAKLSGVTGFPPENSELQTTHEYYNNLEEYAATLDKLTESTRNNYAQMEEETKEKLYDTVVHQGSSVQHSINSESLTARGSCIREIVDTERNYVDLLRMLLEKYKSPLTGVLSPEELEEILKYIDELHNIHRELFGNLMLATNQNMHVISLSDVFLQVRDRLLIYGEYCGHVQRAQSLVVELMRNDVEKRTRIEMCQMNSEKFSKFHLTELLTVPIQRVLKYHLLLEQLRKLTPADHPERTGLLQAHEAMKELAQSINEVKRDLDTISAIDQIQASLLEITLPTDKKLSSYGRRHMDGEVKVVNKVEIKAKIRYLFLFDKTLLICKPKGDSFTFMMAYHIINGPYQELPLPGKKGEKYCFGFTLPISGHETAAEMTFFVKSAEIRTTWLNAIKAAISNLFPPGAKDKGYNFEMHTFQKPTYCCVCNKLLQGIFYQGYRCRETGYAAHKDCLASNNLPIRRPALSTNLSISPHINGISSGLTQPPPLPPSQFSTLRSRHLPQSLHLASSASASALTARSSLSGFPVVAHSASNDLSHITDAVSVVNQCLASADPTTVHTPAHFRRFTSTLIASNSSPHSLNPPLTVTVRKAYSADANPPILDSALSLVVGDQVEILHWSDDGAWCRGRCNGLEGWFPAHILEPLSLRPHRQIQPRYAHSVSHQSCQPVHWARSSVLSYYLMSTMELGQMNRLSTHVYTTSPSHNATVTPNQRSWPNRISLAGESGEGNCIRSEHPKPESWVTFESESTSPFPSKVSDPNDPLTRYNWYMGEMDRAEAVSLLANCENGTFLVRVSKSAERLGEYSLSLVYGYPRHIRIQRLLTVDGSSVAYGLCELEQFPSIPALIDHYSKISLNRCFDEVDTTLLYPYQPCPDSVSFFVRANYDFSDDSNSRLLSLKRGDRIAVLSRIAEERGWWKGWLHGRIGFFPMSYVGRDQTPA</sequence>
<evidence type="ECO:0000313" key="13">
    <source>
        <dbReference type="EMBL" id="TGZ71236.1"/>
    </source>
</evidence>
<evidence type="ECO:0000256" key="6">
    <source>
        <dbReference type="PROSITE-ProRule" id="PRU00192"/>
    </source>
</evidence>
<evidence type="ECO:0000256" key="5">
    <source>
        <dbReference type="PROSITE-ProRule" id="PRU00191"/>
    </source>
</evidence>
<evidence type="ECO:0000259" key="12">
    <source>
        <dbReference type="PROSITE" id="PS50081"/>
    </source>
</evidence>
<keyword evidence="3" id="KW-0479">Metal-binding</keyword>
<keyword evidence="2" id="KW-0344">Guanine-nucleotide releasing factor</keyword>
<keyword evidence="4 5" id="KW-0727">SH2 domain</keyword>
<evidence type="ECO:0000259" key="9">
    <source>
        <dbReference type="PROSITE" id="PS50003"/>
    </source>
</evidence>
<proteinExistence type="predicted"/>
<feature type="domain" description="SH3" evidence="8">
    <location>
        <begin position="705"/>
        <end position="770"/>
    </location>
</feature>
<dbReference type="PROSITE" id="PS50002">
    <property type="entry name" value="SH3"/>
    <property type="match status" value="2"/>
</dbReference>
<dbReference type="Gene3D" id="1.10.418.10">
    <property type="entry name" value="Calponin-like domain"/>
    <property type="match status" value="1"/>
</dbReference>
<dbReference type="GO" id="GO:0005085">
    <property type="term" value="F:guanyl-nucleotide exchange factor activity"/>
    <property type="evidence" value="ECO:0007669"/>
    <property type="project" value="UniProtKB-KW"/>
</dbReference>
<dbReference type="InterPro" id="IPR036872">
    <property type="entry name" value="CH_dom_sf"/>
</dbReference>
<dbReference type="GO" id="GO:0035556">
    <property type="term" value="P:intracellular signal transduction"/>
    <property type="evidence" value="ECO:0007669"/>
    <property type="project" value="InterPro"/>
</dbReference>
<feature type="domain" description="DH" evidence="10">
    <location>
        <begin position="203"/>
        <end position="385"/>
    </location>
</feature>
<dbReference type="Pfam" id="PF00130">
    <property type="entry name" value="C1_1"/>
    <property type="match status" value="1"/>
</dbReference>
<evidence type="ECO:0008006" key="15">
    <source>
        <dbReference type="Google" id="ProtNLM"/>
    </source>
</evidence>
<dbReference type="STRING" id="147828.A0A4S2M509"/>
<organism evidence="13 14">
    <name type="scientific">Opisthorchis felineus</name>
    <dbReference type="NCBI Taxonomy" id="147828"/>
    <lineage>
        <taxon>Eukaryota</taxon>
        <taxon>Metazoa</taxon>
        <taxon>Spiralia</taxon>
        <taxon>Lophotrochozoa</taxon>
        <taxon>Platyhelminthes</taxon>
        <taxon>Trematoda</taxon>
        <taxon>Digenea</taxon>
        <taxon>Opisthorchiida</taxon>
        <taxon>Opisthorchiata</taxon>
        <taxon>Opisthorchiidae</taxon>
        <taxon>Opisthorchis</taxon>
    </lineage>
</organism>
<dbReference type="GO" id="GO:0005737">
    <property type="term" value="C:cytoplasm"/>
    <property type="evidence" value="ECO:0007669"/>
    <property type="project" value="TreeGrafter"/>
</dbReference>
<evidence type="ECO:0000259" key="11">
    <source>
        <dbReference type="PROSITE" id="PS50021"/>
    </source>
</evidence>
<feature type="domain" description="Calponin-homology (CH)" evidence="11">
    <location>
        <begin position="4"/>
        <end position="126"/>
    </location>
</feature>
<dbReference type="CDD" id="cd00160">
    <property type="entry name" value="RhoGEF"/>
    <property type="match status" value="1"/>
</dbReference>